<dbReference type="CDD" id="cd05826">
    <property type="entry name" value="Sortase_B"/>
    <property type="match status" value="1"/>
</dbReference>
<comment type="caution">
    <text evidence="4">The sequence shown here is derived from an EMBL/GenBank/DDBJ whole genome shotgun (WGS) entry which is preliminary data.</text>
</comment>
<dbReference type="EC" id="3.4.22.71" evidence="4"/>
<evidence type="ECO:0000313" key="5">
    <source>
        <dbReference type="Proteomes" id="UP000644115"/>
    </source>
</evidence>
<evidence type="ECO:0000313" key="4">
    <source>
        <dbReference type="EMBL" id="MBC5999176.1"/>
    </source>
</evidence>
<gene>
    <name evidence="4" type="primary">srtB</name>
    <name evidence="4" type="ORF">H8876_04085</name>
</gene>
<dbReference type="Pfam" id="PF04203">
    <property type="entry name" value="Sortase"/>
    <property type="match status" value="1"/>
</dbReference>
<keyword evidence="1 4" id="KW-0378">Hydrolase</keyword>
<name>A0A923NDK9_9FIRM</name>
<keyword evidence="3" id="KW-0472">Membrane</keyword>
<feature type="active site" description="Acyl-thioester intermediate" evidence="2">
    <location>
        <position position="233"/>
    </location>
</feature>
<protein>
    <submittedName>
        <fullName evidence="4">Class B sortase</fullName>
        <ecNumber evidence="4">3.4.22.71</ecNumber>
    </submittedName>
</protein>
<keyword evidence="3" id="KW-1133">Transmembrane helix</keyword>
<evidence type="ECO:0000256" key="3">
    <source>
        <dbReference type="SAM" id="Phobius"/>
    </source>
</evidence>
<dbReference type="InterPro" id="IPR009835">
    <property type="entry name" value="SrtB"/>
</dbReference>
<accession>A0A923NDK9</accession>
<dbReference type="SUPFAM" id="SSF63817">
    <property type="entry name" value="Sortase"/>
    <property type="match status" value="1"/>
</dbReference>
<dbReference type="NCBIfam" id="TIGR03064">
    <property type="entry name" value="sortase_srtB"/>
    <property type="match status" value="1"/>
</dbReference>
<reference evidence="4" key="1">
    <citation type="submission" date="2020-08" db="EMBL/GenBank/DDBJ databases">
        <authorList>
            <person name="Liu C."/>
            <person name="Sun Q."/>
        </authorList>
    </citation>
    <scope>NUCLEOTIDE SEQUENCE</scope>
    <source>
        <strain evidence="4">BX16</strain>
    </source>
</reference>
<dbReference type="EMBL" id="JACRWC010000054">
    <property type="protein sequence ID" value="MBC5999176.1"/>
    <property type="molecule type" value="Genomic_DNA"/>
</dbReference>
<dbReference type="GO" id="GO:0016787">
    <property type="term" value="F:hydrolase activity"/>
    <property type="evidence" value="ECO:0007669"/>
    <property type="project" value="UniProtKB-KW"/>
</dbReference>
<dbReference type="RefSeq" id="WP_249286643.1">
    <property type="nucleotide sequence ID" value="NZ_JACRWC010000054.1"/>
</dbReference>
<keyword evidence="5" id="KW-1185">Reference proteome</keyword>
<feature type="transmembrane region" description="Helical" evidence="3">
    <location>
        <begin position="7"/>
        <end position="28"/>
    </location>
</feature>
<dbReference type="Gene3D" id="2.40.260.10">
    <property type="entry name" value="Sortase"/>
    <property type="match status" value="1"/>
</dbReference>
<dbReference type="InterPro" id="IPR023365">
    <property type="entry name" value="Sortase_dom-sf"/>
</dbReference>
<organism evidence="4 5">
    <name type="scientific">Lentihominibacter faecis</name>
    <dbReference type="NCBI Taxonomy" id="2764712"/>
    <lineage>
        <taxon>Bacteria</taxon>
        <taxon>Bacillati</taxon>
        <taxon>Bacillota</taxon>
        <taxon>Clostridia</taxon>
        <taxon>Peptostreptococcales</taxon>
        <taxon>Anaerovoracaceae</taxon>
        <taxon>Lentihominibacter</taxon>
    </lineage>
</organism>
<keyword evidence="3" id="KW-0812">Transmembrane</keyword>
<proteinExistence type="predicted"/>
<evidence type="ECO:0000256" key="2">
    <source>
        <dbReference type="PIRSR" id="PIRSR605754-1"/>
    </source>
</evidence>
<dbReference type="InterPro" id="IPR005754">
    <property type="entry name" value="Sortase"/>
</dbReference>
<evidence type="ECO:0000256" key="1">
    <source>
        <dbReference type="ARBA" id="ARBA00022801"/>
    </source>
</evidence>
<dbReference type="AlphaFoldDB" id="A0A923NDK9"/>
<feature type="active site" description="Proton donor/acceptor" evidence="2">
    <location>
        <position position="131"/>
    </location>
</feature>
<sequence>MSLGRKIVFVLCLIVFVGSAGMLLNYFLTGMREQSSLEDLAKLKTEREDMKTDKGTVIGKYVDLYEANSDIIGWITVDGTKIDYPVMQTQDDPEFYLRRNFQKEHATAGVPFMDASSDIFVPTSNFLIYGHNMKNGTMFHDMLKYKDKSFYQEHKTFRFDTIYKGGQGTYEIIAAGYSKIYPGDSDAFKYYQYAGITSRSDFNEYLKGVKELSEYNTGVSAEYGDQLVTLSTCAYHEKNGRFFIVGKRTDAKQVKPQ</sequence>
<dbReference type="Proteomes" id="UP000644115">
    <property type="component" value="Unassembled WGS sequence"/>
</dbReference>